<feature type="compositionally biased region" description="Polar residues" evidence="1">
    <location>
        <begin position="28"/>
        <end position="49"/>
    </location>
</feature>
<dbReference type="SMART" id="SM01100">
    <property type="entry name" value="CRAL_TRIO_N"/>
    <property type="match status" value="1"/>
</dbReference>
<name>A0A2J6RKY6_HYAVF</name>
<dbReference type="STRING" id="1149755.A0A2J6RKY6"/>
<dbReference type="GO" id="GO:0008289">
    <property type="term" value="F:lipid binding"/>
    <property type="evidence" value="ECO:0007669"/>
    <property type="project" value="UniProtKB-ARBA"/>
</dbReference>
<dbReference type="PANTHER" id="PTHR45824:SF29">
    <property type="entry name" value="GH16843P"/>
    <property type="match status" value="1"/>
</dbReference>
<reference evidence="3 4" key="1">
    <citation type="submission" date="2016-04" db="EMBL/GenBank/DDBJ databases">
        <title>A degradative enzymes factory behind the ericoid mycorrhizal symbiosis.</title>
        <authorList>
            <consortium name="DOE Joint Genome Institute"/>
            <person name="Martino E."/>
            <person name="Morin E."/>
            <person name="Grelet G."/>
            <person name="Kuo A."/>
            <person name="Kohler A."/>
            <person name="Daghino S."/>
            <person name="Barry K."/>
            <person name="Choi C."/>
            <person name="Cichocki N."/>
            <person name="Clum A."/>
            <person name="Copeland A."/>
            <person name="Hainaut M."/>
            <person name="Haridas S."/>
            <person name="Labutti K."/>
            <person name="Lindquist E."/>
            <person name="Lipzen A."/>
            <person name="Khouja H.-R."/>
            <person name="Murat C."/>
            <person name="Ohm R."/>
            <person name="Olson A."/>
            <person name="Spatafora J."/>
            <person name="Veneault-Fourrey C."/>
            <person name="Henrissat B."/>
            <person name="Grigoriev I."/>
            <person name="Martin F."/>
            <person name="Perotto S."/>
        </authorList>
    </citation>
    <scope>NUCLEOTIDE SEQUENCE [LARGE SCALE GENOMIC DNA]</scope>
    <source>
        <strain evidence="3 4">F</strain>
    </source>
</reference>
<dbReference type="SMART" id="SM00516">
    <property type="entry name" value="SEC14"/>
    <property type="match status" value="1"/>
</dbReference>
<dbReference type="Pfam" id="PF03765">
    <property type="entry name" value="CRAL_TRIO_N"/>
    <property type="match status" value="1"/>
</dbReference>
<dbReference type="GO" id="GO:0071944">
    <property type="term" value="C:cell periphery"/>
    <property type="evidence" value="ECO:0007669"/>
    <property type="project" value="UniProtKB-ARBA"/>
</dbReference>
<dbReference type="PANTHER" id="PTHR45824">
    <property type="entry name" value="GH16843P"/>
    <property type="match status" value="1"/>
</dbReference>
<dbReference type="InterPro" id="IPR001251">
    <property type="entry name" value="CRAL-TRIO_dom"/>
</dbReference>
<sequence>MSAAPVVESVGEDTKNLSEKLNEVKLENGTTQSPPASDDANGSSSQVSATAEKPVGPQMTPIAYPLDSAIVPATPELTTEQQSKYETVLETVKSWKEIPSTKGKEGPVTENEIFWLTRECILRYLRATKWNTADAEKRLLATLTWRREYGVEDLTGDHISPESETGKQFIVGWDIAGRPCHYLVPGRQNTEPSPRQVQHLVFMLERVIDIMIPGQETLALLINFKTSKTRTNTAPGISQGREVLNILQTHYPERLGRALIINIPWIVNGFFKLITPFIDPLTRQKLKFNDDMRQHVPPQQLWNEFHGDMEFEYDHAVYWPALLKFAEERYSERRERWVKAGKHYGESEVYLRGGNASSVYQSAENKVAVAPEEEALPAESKETPAEDKETIPEAKKEIVAPVEGASEAEESKVPVQTNGTQSNGNTDVVAATPDAVLTTE</sequence>
<feature type="compositionally biased region" description="Basic and acidic residues" evidence="1">
    <location>
        <begin position="379"/>
        <end position="398"/>
    </location>
</feature>
<evidence type="ECO:0000313" key="3">
    <source>
        <dbReference type="EMBL" id="PMD39188.1"/>
    </source>
</evidence>
<feature type="domain" description="CRAL-TRIO" evidence="2">
    <location>
        <begin position="158"/>
        <end position="313"/>
    </location>
</feature>
<dbReference type="SUPFAM" id="SSF52087">
    <property type="entry name" value="CRAL/TRIO domain"/>
    <property type="match status" value="1"/>
</dbReference>
<dbReference type="SUPFAM" id="SSF46938">
    <property type="entry name" value="CRAL/TRIO N-terminal domain"/>
    <property type="match status" value="1"/>
</dbReference>
<dbReference type="InterPro" id="IPR036273">
    <property type="entry name" value="CRAL/TRIO_N_dom_sf"/>
</dbReference>
<dbReference type="Pfam" id="PF00650">
    <property type="entry name" value="CRAL_TRIO"/>
    <property type="match status" value="1"/>
</dbReference>
<dbReference type="GO" id="GO:0008526">
    <property type="term" value="F:phosphatidylinositol transfer activity"/>
    <property type="evidence" value="ECO:0007669"/>
    <property type="project" value="TreeGrafter"/>
</dbReference>
<evidence type="ECO:0000313" key="4">
    <source>
        <dbReference type="Proteomes" id="UP000235786"/>
    </source>
</evidence>
<accession>A0A2J6RKY6</accession>
<dbReference type="InterPro" id="IPR011074">
    <property type="entry name" value="CRAL/TRIO_N_dom"/>
</dbReference>
<dbReference type="EMBL" id="KZ613947">
    <property type="protein sequence ID" value="PMD39188.1"/>
    <property type="molecule type" value="Genomic_DNA"/>
</dbReference>
<dbReference type="InterPro" id="IPR036865">
    <property type="entry name" value="CRAL-TRIO_dom_sf"/>
</dbReference>
<dbReference type="FunFam" id="3.40.525.10:FF:000013">
    <property type="entry name" value="Phosphatidylinositol transfer protein PDR16"/>
    <property type="match status" value="1"/>
</dbReference>
<dbReference type="CDD" id="cd00170">
    <property type="entry name" value="SEC14"/>
    <property type="match status" value="1"/>
</dbReference>
<dbReference type="Proteomes" id="UP000235786">
    <property type="component" value="Unassembled WGS sequence"/>
</dbReference>
<feature type="compositionally biased region" description="Basic and acidic residues" evidence="1">
    <location>
        <begin position="12"/>
        <end position="26"/>
    </location>
</feature>
<evidence type="ECO:0000259" key="2">
    <source>
        <dbReference type="PROSITE" id="PS50191"/>
    </source>
</evidence>
<dbReference type="Gene3D" id="3.40.525.10">
    <property type="entry name" value="CRAL-TRIO lipid binding domain"/>
    <property type="match status" value="1"/>
</dbReference>
<organism evidence="3 4">
    <name type="scientific">Hyaloscypha variabilis (strain UAMH 11265 / GT02V1 / F)</name>
    <name type="common">Meliniomyces variabilis</name>
    <dbReference type="NCBI Taxonomy" id="1149755"/>
    <lineage>
        <taxon>Eukaryota</taxon>
        <taxon>Fungi</taxon>
        <taxon>Dikarya</taxon>
        <taxon>Ascomycota</taxon>
        <taxon>Pezizomycotina</taxon>
        <taxon>Leotiomycetes</taxon>
        <taxon>Helotiales</taxon>
        <taxon>Hyaloscyphaceae</taxon>
        <taxon>Hyaloscypha</taxon>
        <taxon>Hyaloscypha variabilis</taxon>
    </lineage>
</organism>
<dbReference type="OrthoDB" id="75724at2759"/>
<feature type="compositionally biased region" description="Polar residues" evidence="1">
    <location>
        <begin position="414"/>
        <end position="426"/>
    </location>
</feature>
<keyword evidence="4" id="KW-1185">Reference proteome</keyword>
<feature type="region of interest" description="Disordered" evidence="1">
    <location>
        <begin position="1"/>
        <end position="61"/>
    </location>
</feature>
<dbReference type="AlphaFoldDB" id="A0A2J6RKY6"/>
<gene>
    <name evidence="3" type="ORF">L207DRAFT_461986</name>
</gene>
<dbReference type="InterPro" id="IPR052578">
    <property type="entry name" value="PI_Transfer_CRAL-TRIO"/>
</dbReference>
<protein>
    <submittedName>
        <fullName evidence="3">CRAL/TRIO domain-containing protein</fullName>
    </submittedName>
</protein>
<dbReference type="PROSITE" id="PS50191">
    <property type="entry name" value="CRAL_TRIO"/>
    <property type="match status" value="1"/>
</dbReference>
<evidence type="ECO:0000256" key="1">
    <source>
        <dbReference type="SAM" id="MobiDB-lite"/>
    </source>
</evidence>
<proteinExistence type="predicted"/>
<feature type="region of interest" description="Disordered" evidence="1">
    <location>
        <begin position="370"/>
        <end position="440"/>
    </location>
</feature>